<evidence type="ECO:0000313" key="3">
    <source>
        <dbReference type="Proteomes" id="UP001198565"/>
    </source>
</evidence>
<keyword evidence="3" id="KW-1185">Reference proteome</keyword>
<dbReference type="RefSeq" id="WP_222976757.1">
    <property type="nucleotide sequence ID" value="NZ_JAINVZ010000005.1"/>
</dbReference>
<dbReference type="EMBL" id="JAINVZ010000005">
    <property type="protein sequence ID" value="MBY8885422.1"/>
    <property type="molecule type" value="Genomic_DNA"/>
</dbReference>
<accession>A0ABS7QUD1</accession>
<organism evidence="2 3">
    <name type="scientific">Streptantibioticus parmotrematis</name>
    <dbReference type="NCBI Taxonomy" id="2873249"/>
    <lineage>
        <taxon>Bacteria</taxon>
        <taxon>Bacillati</taxon>
        <taxon>Actinomycetota</taxon>
        <taxon>Actinomycetes</taxon>
        <taxon>Kitasatosporales</taxon>
        <taxon>Streptomycetaceae</taxon>
        <taxon>Streptantibioticus</taxon>
    </lineage>
</organism>
<proteinExistence type="predicted"/>
<evidence type="ECO:0000256" key="1">
    <source>
        <dbReference type="SAM" id="MobiDB-lite"/>
    </source>
</evidence>
<feature type="compositionally biased region" description="Gly residues" evidence="1">
    <location>
        <begin position="1"/>
        <end position="20"/>
    </location>
</feature>
<evidence type="ECO:0000313" key="2">
    <source>
        <dbReference type="EMBL" id="MBY8885422.1"/>
    </source>
</evidence>
<reference evidence="2 3" key="1">
    <citation type="submission" date="2021-08" db="EMBL/GenBank/DDBJ databases">
        <title>Streptomyces sp. PTM05 isolated from lichen.</title>
        <authorList>
            <person name="Somphong A."/>
            <person name="Phongsopitanun W."/>
            <person name="Tanasupawat S."/>
        </authorList>
    </citation>
    <scope>NUCLEOTIDE SEQUENCE [LARGE SCALE GENOMIC DNA]</scope>
    <source>
        <strain evidence="2 3">Ptm05</strain>
    </source>
</reference>
<protein>
    <submittedName>
        <fullName evidence="2">Uncharacterized protein</fullName>
    </submittedName>
</protein>
<feature type="region of interest" description="Disordered" evidence="1">
    <location>
        <begin position="1"/>
        <end position="31"/>
    </location>
</feature>
<name>A0ABS7QUD1_9ACTN</name>
<sequence>MTADGGGGHPDAMGTRGGQRMGPERNRVTPTGEIVATALRGAWTGNRGVLHEGHDIVRFHASDLWITCVLEFRGRWREQWLPHRYTHLYFHDEAVSFAAGHRPCGECRHRDYQSYRQAWAVGPGGALPSAREMNRRLHSERIVRGTHRRRYHEMPWAGLPDGTFVLVDTVPALVVDGHLAQWSLSGYAGRRALPRAGTATVITPPASVTVLRAGYPVQIDDSAR</sequence>
<gene>
    <name evidence="2" type="ORF">K7472_11240</name>
</gene>
<comment type="caution">
    <text evidence="2">The sequence shown here is derived from an EMBL/GenBank/DDBJ whole genome shotgun (WGS) entry which is preliminary data.</text>
</comment>
<dbReference type="Proteomes" id="UP001198565">
    <property type="component" value="Unassembled WGS sequence"/>
</dbReference>